<dbReference type="EMBL" id="QFOD01000011">
    <property type="protein sequence ID" value="PZP31231.1"/>
    <property type="molecule type" value="Genomic_DNA"/>
</dbReference>
<feature type="binding site" evidence="5">
    <location>
        <position position="243"/>
    </location>
    <ligand>
        <name>Fe cation</name>
        <dbReference type="ChEBI" id="CHEBI:24875"/>
        <note>catalytic</note>
    </ligand>
</feature>
<dbReference type="GO" id="GO:0010436">
    <property type="term" value="F:carotenoid dioxygenase activity"/>
    <property type="evidence" value="ECO:0007669"/>
    <property type="project" value="TreeGrafter"/>
</dbReference>
<comment type="similarity">
    <text evidence="1">Belongs to the carotenoid oxygenase family.</text>
</comment>
<evidence type="ECO:0000256" key="6">
    <source>
        <dbReference type="SAM" id="SignalP"/>
    </source>
</evidence>
<dbReference type="AlphaFoldDB" id="A0A2W5DH72"/>
<name>A0A2W5DH72_9BURK</name>
<evidence type="ECO:0000313" key="8">
    <source>
        <dbReference type="Proteomes" id="UP000249633"/>
    </source>
</evidence>
<gene>
    <name evidence="7" type="ORF">DI603_12740</name>
</gene>
<feature type="signal peptide" evidence="6">
    <location>
        <begin position="1"/>
        <end position="26"/>
    </location>
</feature>
<evidence type="ECO:0000256" key="5">
    <source>
        <dbReference type="PIRSR" id="PIRSR604294-1"/>
    </source>
</evidence>
<comment type="caution">
    <text evidence="7">The sequence shown here is derived from an EMBL/GenBank/DDBJ whole genome shotgun (WGS) entry which is preliminary data.</text>
</comment>
<dbReference type="InterPro" id="IPR006311">
    <property type="entry name" value="TAT_signal"/>
</dbReference>
<proteinExistence type="inferred from homology"/>
<feature type="chain" id="PRO_5016124719" evidence="6">
    <location>
        <begin position="27"/>
        <end position="495"/>
    </location>
</feature>
<evidence type="ECO:0000256" key="4">
    <source>
        <dbReference type="ARBA" id="ARBA00023004"/>
    </source>
</evidence>
<dbReference type="PROSITE" id="PS51318">
    <property type="entry name" value="TAT"/>
    <property type="match status" value="1"/>
</dbReference>
<feature type="binding site" evidence="5">
    <location>
        <position position="309"/>
    </location>
    <ligand>
        <name>Fe cation</name>
        <dbReference type="ChEBI" id="CHEBI:24875"/>
        <note>catalytic</note>
    </ligand>
</feature>
<dbReference type="GO" id="GO:0016121">
    <property type="term" value="P:carotene catabolic process"/>
    <property type="evidence" value="ECO:0007669"/>
    <property type="project" value="TreeGrafter"/>
</dbReference>
<sequence length="495" mass="54884">MMQAMLSRRQLLSGLVAAGLSPSAFAWGQDEFRTTAAELKPFRGLDGRDLQADTVAVEGRWPAALTGRYFRNGPGLLQRGGRHYEHWFDGDGLVQSWTIAPGGRISHRARFVQTEKFRAEQAAGRFLLPAFGTAVPAQRPVRHADSVNVANTSVLLQGEHLYALWEGGSAHELDPATLETRGVKVWSEDLRGMPFSAHPKVEPDGTVWNFGTAGGRLALYQLSAQGQVLRHGLLDVQAPPMLHDFAVSQRYLVFLMAPITLDRAALPGGAAMLAAMRWQAAQPTRVLVVDKADFSRWQMLEMPAANVFHFGNAWDEGGHLRVDYVQGVPLPEFNGAISQLMQGRRPERDVSTPRVLDIDLARGRLALTARDEAVEFPVVDPRVVAQRHRFVWYPTALDTRGRWGFNGLMRLDIESGARERFSYGDDVVVEEHVLVPRPGSRGEGEGWLLGMGYDIRRERSFLDVFDAQALAAGPVARAWLPYAVPYGFHGRFYAA</sequence>
<accession>A0A2W5DH72</accession>
<evidence type="ECO:0000313" key="7">
    <source>
        <dbReference type="EMBL" id="PZP31231.1"/>
    </source>
</evidence>
<protein>
    <submittedName>
        <fullName evidence="7">Carotenoid oxygenase</fullName>
    </submittedName>
</protein>
<keyword evidence="4 5" id="KW-0408">Iron</keyword>
<evidence type="ECO:0000256" key="3">
    <source>
        <dbReference type="ARBA" id="ARBA00023002"/>
    </source>
</evidence>
<keyword evidence="2 5" id="KW-0479">Metal-binding</keyword>
<dbReference type="PANTHER" id="PTHR10543:SF89">
    <property type="entry name" value="CAROTENOID 9,10(9',10')-CLEAVAGE DIOXYGENASE 1"/>
    <property type="match status" value="1"/>
</dbReference>
<dbReference type="InterPro" id="IPR004294">
    <property type="entry name" value="Carotenoid_Oase"/>
</dbReference>
<dbReference type="Proteomes" id="UP000249633">
    <property type="component" value="Unassembled WGS sequence"/>
</dbReference>
<dbReference type="GO" id="GO:0046872">
    <property type="term" value="F:metal ion binding"/>
    <property type="evidence" value="ECO:0007669"/>
    <property type="project" value="UniProtKB-KW"/>
</dbReference>
<keyword evidence="6" id="KW-0732">Signal</keyword>
<reference evidence="7 8" key="1">
    <citation type="submission" date="2017-08" db="EMBL/GenBank/DDBJ databases">
        <title>Infants hospitalized years apart are colonized by the same room-sourced microbial strains.</title>
        <authorList>
            <person name="Brooks B."/>
            <person name="Olm M.R."/>
            <person name="Firek B.A."/>
            <person name="Baker R."/>
            <person name="Thomas B.C."/>
            <person name="Morowitz M.J."/>
            <person name="Banfield J.F."/>
        </authorList>
    </citation>
    <scope>NUCLEOTIDE SEQUENCE [LARGE SCALE GENOMIC DNA]</scope>
    <source>
        <strain evidence="7">S2_012_000_R2_81</strain>
    </source>
</reference>
<evidence type="ECO:0000256" key="2">
    <source>
        <dbReference type="ARBA" id="ARBA00022723"/>
    </source>
</evidence>
<feature type="binding site" evidence="5">
    <location>
        <position position="198"/>
    </location>
    <ligand>
        <name>Fe cation</name>
        <dbReference type="ChEBI" id="CHEBI:24875"/>
        <note>catalytic</note>
    </ligand>
</feature>
<evidence type="ECO:0000256" key="1">
    <source>
        <dbReference type="ARBA" id="ARBA00006787"/>
    </source>
</evidence>
<organism evidence="7 8">
    <name type="scientific">Roseateles depolymerans</name>
    <dbReference type="NCBI Taxonomy" id="76731"/>
    <lineage>
        <taxon>Bacteria</taxon>
        <taxon>Pseudomonadati</taxon>
        <taxon>Pseudomonadota</taxon>
        <taxon>Betaproteobacteria</taxon>
        <taxon>Burkholderiales</taxon>
        <taxon>Sphaerotilaceae</taxon>
        <taxon>Roseateles</taxon>
    </lineage>
</organism>
<dbReference type="Pfam" id="PF03055">
    <property type="entry name" value="RPE65"/>
    <property type="match status" value="1"/>
</dbReference>
<dbReference type="PANTHER" id="PTHR10543">
    <property type="entry name" value="BETA-CAROTENE DIOXYGENASE"/>
    <property type="match status" value="1"/>
</dbReference>
<comment type="cofactor">
    <cofactor evidence="5">
        <name>Fe(2+)</name>
        <dbReference type="ChEBI" id="CHEBI:29033"/>
    </cofactor>
    <text evidence="5">Binds 1 Fe(2+) ion per subunit.</text>
</comment>
<keyword evidence="3" id="KW-0560">Oxidoreductase</keyword>
<feature type="binding site" evidence="5">
    <location>
        <position position="489"/>
    </location>
    <ligand>
        <name>Fe cation</name>
        <dbReference type="ChEBI" id="CHEBI:24875"/>
        <note>catalytic</note>
    </ligand>
</feature>